<keyword evidence="1" id="KW-0547">Nucleotide-binding</keyword>
<gene>
    <name evidence="4" type="ORF">LSAA_11334</name>
</gene>
<dbReference type="OrthoDB" id="6381817at2759"/>
<proteinExistence type="predicted"/>
<dbReference type="GO" id="GO:0005524">
    <property type="term" value="F:ATP binding"/>
    <property type="evidence" value="ECO:0007669"/>
    <property type="project" value="UniProtKB-KW"/>
</dbReference>
<protein>
    <submittedName>
        <fullName evidence="4">KIF26</fullName>
    </submittedName>
</protein>
<evidence type="ECO:0000313" key="5">
    <source>
        <dbReference type="Proteomes" id="UP000675881"/>
    </source>
</evidence>
<keyword evidence="5" id="KW-1185">Reference proteome</keyword>
<feature type="compositionally biased region" description="Low complexity" evidence="3">
    <location>
        <begin position="20"/>
        <end position="29"/>
    </location>
</feature>
<accession>A0A7R8D1Z3</accession>
<dbReference type="GO" id="GO:0007018">
    <property type="term" value="P:microtubule-based movement"/>
    <property type="evidence" value="ECO:0007669"/>
    <property type="project" value="InterPro"/>
</dbReference>
<dbReference type="InterPro" id="IPR027417">
    <property type="entry name" value="P-loop_NTPase"/>
</dbReference>
<evidence type="ECO:0000256" key="2">
    <source>
        <dbReference type="ARBA" id="ARBA00022840"/>
    </source>
</evidence>
<dbReference type="GO" id="GO:0003777">
    <property type="term" value="F:microtubule motor activity"/>
    <property type="evidence" value="ECO:0007669"/>
    <property type="project" value="InterPro"/>
</dbReference>
<evidence type="ECO:0000256" key="3">
    <source>
        <dbReference type="SAM" id="MobiDB-lite"/>
    </source>
</evidence>
<feature type="region of interest" description="Disordered" evidence="3">
    <location>
        <begin position="117"/>
        <end position="149"/>
    </location>
</feature>
<sequence length="314" mass="34741">MWTSSTRSASPPRSRPLVRQPQSYGSQQSQHHHQYYKQQQALQQQQLIETKYLLTRQGPLGSSSQSSAAASFFAKAHHKLNVHSNQGSRSRDSSSEERDPFPTCFCTIVHRSPPPIPSFLLKRLDNNDNNNNNNGHGDQEDHSTSSTPAGGRIKILLRVAPSHSSQNHDNFFNLDKRKRQITLYDPASIHRTQSTPSPSQTLLSAPKMFAFDGVFSSHDSQEEISSSALVDAIHSVMNGKDGTIFFLLWACKLGAIKDRKAKSGARFSVRVSALEILSNPEEVQDLLSSYESATDGTSPGVYLANETKSLGKHI</sequence>
<dbReference type="Gene3D" id="3.40.850.10">
    <property type="entry name" value="Kinesin motor domain"/>
    <property type="match status" value="1"/>
</dbReference>
<evidence type="ECO:0000256" key="1">
    <source>
        <dbReference type="ARBA" id="ARBA00022741"/>
    </source>
</evidence>
<feature type="region of interest" description="Disordered" evidence="3">
    <location>
        <begin position="1"/>
        <end position="41"/>
    </location>
</feature>
<dbReference type="PANTHER" id="PTHR21608">
    <property type="entry name" value="KINESIN-LIKE PROTEIN CG14535"/>
    <property type="match status" value="1"/>
</dbReference>
<dbReference type="SUPFAM" id="SSF52540">
    <property type="entry name" value="P-loop containing nucleoside triphosphate hydrolases"/>
    <property type="match status" value="1"/>
</dbReference>
<organism evidence="4 5">
    <name type="scientific">Lepeophtheirus salmonis</name>
    <name type="common">Salmon louse</name>
    <name type="synonym">Caligus salmonis</name>
    <dbReference type="NCBI Taxonomy" id="72036"/>
    <lineage>
        <taxon>Eukaryota</taxon>
        <taxon>Metazoa</taxon>
        <taxon>Ecdysozoa</taxon>
        <taxon>Arthropoda</taxon>
        <taxon>Crustacea</taxon>
        <taxon>Multicrustacea</taxon>
        <taxon>Hexanauplia</taxon>
        <taxon>Copepoda</taxon>
        <taxon>Siphonostomatoida</taxon>
        <taxon>Caligidae</taxon>
        <taxon>Lepeophtheirus</taxon>
    </lineage>
</organism>
<dbReference type="AlphaFoldDB" id="A0A7R8D1Z3"/>
<dbReference type="InterPro" id="IPR036961">
    <property type="entry name" value="Kinesin_motor_dom_sf"/>
</dbReference>
<dbReference type="EMBL" id="HG994585">
    <property type="protein sequence ID" value="CAF2972746.1"/>
    <property type="molecule type" value="Genomic_DNA"/>
</dbReference>
<dbReference type="PANTHER" id="PTHR21608:SF7">
    <property type="entry name" value="KINESIN-LIKE PROTEIN CG14535"/>
    <property type="match status" value="1"/>
</dbReference>
<feature type="compositionally biased region" description="Low complexity" evidence="3">
    <location>
        <begin position="1"/>
        <end position="12"/>
    </location>
</feature>
<name>A0A7R8D1Z3_LEPSM</name>
<reference evidence="4" key="1">
    <citation type="submission" date="2021-02" db="EMBL/GenBank/DDBJ databases">
        <authorList>
            <person name="Bekaert M."/>
        </authorList>
    </citation>
    <scope>NUCLEOTIDE SEQUENCE</scope>
    <source>
        <strain evidence="4">IoA-00</strain>
    </source>
</reference>
<dbReference type="Proteomes" id="UP000675881">
    <property type="component" value="Chromosome 6"/>
</dbReference>
<keyword evidence="2" id="KW-0067">ATP-binding</keyword>
<dbReference type="InterPro" id="IPR027640">
    <property type="entry name" value="Kinesin-like_fam"/>
</dbReference>
<evidence type="ECO:0000313" key="4">
    <source>
        <dbReference type="EMBL" id="CAF2972746.1"/>
    </source>
</evidence>